<dbReference type="Proteomes" id="UP000507954">
    <property type="component" value="Unassembled WGS sequence"/>
</dbReference>
<dbReference type="EMBL" id="CABFNB010000149">
    <property type="protein sequence ID" value="VTZ65095.1"/>
    <property type="molecule type" value="Genomic_DNA"/>
</dbReference>
<dbReference type="AlphaFoldDB" id="A0A508X5H0"/>
<name>A0A508X5H0_9HYPH</name>
<evidence type="ECO:0000313" key="1">
    <source>
        <dbReference type="EMBL" id="VTZ65095.1"/>
    </source>
</evidence>
<accession>A0A508X5H0</accession>
<proteinExistence type="predicted"/>
<reference evidence="1" key="1">
    <citation type="submission" date="2019-06" db="EMBL/GenBank/DDBJ databases">
        <authorList>
            <person name="Le Quere A."/>
            <person name="Colella S."/>
        </authorList>
    </citation>
    <scope>NUCLEOTIDE SEQUENCE</scope>
    <source>
        <strain evidence="1">EmedicaeMD41</strain>
    </source>
</reference>
<protein>
    <submittedName>
        <fullName evidence="1">Uncharacterized protein</fullName>
    </submittedName>
</protein>
<organism evidence="1">
    <name type="scientific">Sinorhizobium medicae</name>
    <dbReference type="NCBI Taxonomy" id="110321"/>
    <lineage>
        <taxon>Bacteria</taxon>
        <taxon>Pseudomonadati</taxon>
        <taxon>Pseudomonadota</taxon>
        <taxon>Alphaproteobacteria</taxon>
        <taxon>Hyphomicrobiales</taxon>
        <taxon>Rhizobiaceae</taxon>
        <taxon>Sinorhizobium/Ensifer group</taxon>
        <taxon>Sinorhizobium</taxon>
    </lineage>
</organism>
<gene>
    <name evidence="1" type="ORF">EMEDMD4_790119</name>
</gene>
<sequence length="47" mass="5028">MADFSLAGIHPATNENCEINDLVLFVHPMTKGAGFLLCAALQKTARP</sequence>